<reference evidence="2 3" key="1">
    <citation type="journal article" date="2019" name="Nat. Ecol. Evol.">
        <title>Megaphylogeny resolves global patterns of mushroom evolution.</title>
        <authorList>
            <person name="Varga T."/>
            <person name="Krizsan K."/>
            <person name="Foldi C."/>
            <person name="Dima B."/>
            <person name="Sanchez-Garcia M."/>
            <person name="Sanchez-Ramirez S."/>
            <person name="Szollosi G.J."/>
            <person name="Szarkandi J.G."/>
            <person name="Papp V."/>
            <person name="Albert L."/>
            <person name="Andreopoulos W."/>
            <person name="Angelini C."/>
            <person name="Antonin V."/>
            <person name="Barry K.W."/>
            <person name="Bougher N.L."/>
            <person name="Buchanan P."/>
            <person name="Buyck B."/>
            <person name="Bense V."/>
            <person name="Catcheside P."/>
            <person name="Chovatia M."/>
            <person name="Cooper J."/>
            <person name="Damon W."/>
            <person name="Desjardin D."/>
            <person name="Finy P."/>
            <person name="Geml J."/>
            <person name="Haridas S."/>
            <person name="Hughes K."/>
            <person name="Justo A."/>
            <person name="Karasinski D."/>
            <person name="Kautmanova I."/>
            <person name="Kiss B."/>
            <person name="Kocsube S."/>
            <person name="Kotiranta H."/>
            <person name="LaButti K.M."/>
            <person name="Lechner B.E."/>
            <person name="Liimatainen K."/>
            <person name="Lipzen A."/>
            <person name="Lukacs Z."/>
            <person name="Mihaltcheva S."/>
            <person name="Morgado L.N."/>
            <person name="Niskanen T."/>
            <person name="Noordeloos M.E."/>
            <person name="Ohm R.A."/>
            <person name="Ortiz-Santana B."/>
            <person name="Ovrebo C."/>
            <person name="Racz N."/>
            <person name="Riley R."/>
            <person name="Savchenko A."/>
            <person name="Shiryaev A."/>
            <person name="Soop K."/>
            <person name="Spirin V."/>
            <person name="Szebenyi C."/>
            <person name="Tomsovsky M."/>
            <person name="Tulloss R.E."/>
            <person name="Uehling J."/>
            <person name="Grigoriev I.V."/>
            <person name="Vagvolgyi C."/>
            <person name="Papp T."/>
            <person name="Martin F.M."/>
            <person name="Miettinen O."/>
            <person name="Hibbett D.S."/>
            <person name="Nagy L.G."/>
        </authorList>
    </citation>
    <scope>NUCLEOTIDE SEQUENCE [LARGE SCALE GENOMIC DNA]</scope>
    <source>
        <strain evidence="2 3">FP101781</strain>
    </source>
</reference>
<sequence>MPFSVEQIQALTDTVAMWRMHEYTIVPSYCFYVFYVLETMPEEVSLILPQRWGRGKGLYMIMRYGTLVYIALGLSRDYRNYFSISPGSCKALLVLCQGVLFCRVIVGDEWAFTRSGKVANGFVVLTCDFSLGLCISALLQAKLQFVIAILAISCGLSTVTVVLAVVSLSRRRAEPVSPLFVELGYPCYNIAGEEWSKQTVAGVGRSIRAYVNFAATTLLGLLCIGAITVRYKGQSGRLVRVLLRDGGIHALSLLAIRMTWAVLWTPEIVPPSELDGSPAYFLANVASNVIIPILAQRLLLNMRKVDYAGSEPIASKLLFSPPVPGIGDELDLDRSGVVLGLSDRCS</sequence>
<gene>
    <name evidence="2" type="ORF">FA13DRAFT_1815705</name>
</gene>
<keyword evidence="1" id="KW-0812">Transmembrane</keyword>
<keyword evidence="3" id="KW-1185">Reference proteome</keyword>
<keyword evidence="1" id="KW-0472">Membrane</keyword>
<keyword evidence="1" id="KW-1133">Transmembrane helix</keyword>
<evidence type="ECO:0000313" key="3">
    <source>
        <dbReference type="Proteomes" id="UP000298030"/>
    </source>
</evidence>
<evidence type="ECO:0000313" key="2">
    <source>
        <dbReference type="EMBL" id="TEB28571.1"/>
    </source>
</evidence>
<proteinExistence type="predicted"/>
<dbReference type="Proteomes" id="UP000298030">
    <property type="component" value="Unassembled WGS sequence"/>
</dbReference>
<accession>A0A4Y7T3H9</accession>
<name>A0A4Y7T3H9_COPMI</name>
<comment type="caution">
    <text evidence="2">The sequence shown here is derived from an EMBL/GenBank/DDBJ whole genome shotgun (WGS) entry which is preliminary data.</text>
</comment>
<evidence type="ECO:0000256" key="1">
    <source>
        <dbReference type="SAM" id="Phobius"/>
    </source>
</evidence>
<feature type="transmembrane region" description="Helical" evidence="1">
    <location>
        <begin position="20"/>
        <end position="37"/>
    </location>
</feature>
<feature type="transmembrane region" description="Helical" evidence="1">
    <location>
        <begin position="209"/>
        <end position="229"/>
    </location>
</feature>
<feature type="transmembrane region" description="Helical" evidence="1">
    <location>
        <begin position="118"/>
        <end position="139"/>
    </location>
</feature>
<dbReference type="AlphaFoldDB" id="A0A4Y7T3H9"/>
<feature type="transmembrane region" description="Helical" evidence="1">
    <location>
        <begin position="146"/>
        <end position="168"/>
    </location>
</feature>
<organism evidence="2 3">
    <name type="scientific">Coprinellus micaceus</name>
    <name type="common">Glistening ink-cap mushroom</name>
    <name type="synonym">Coprinus micaceus</name>
    <dbReference type="NCBI Taxonomy" id="71717"/>
    <lineage>
        <taxon>Eukaryota</taxon>
        <taxon>Fungi</taxon>
        <taxon>Dikarya</taxon>
        <taxon>Basidiomycota</taxon>
        <taxon>Agaricomycotina</taxon>
        <taxon>Agaricomycetes</taxon>
        <taxon>Agaricomycetidae</taxon>
        <taxon>Agaricales</taxon>
        <taxon>Agaricineae</taxon>
        <taxon>Psathyrellaceae</taxon>
        <taxon>Coprinellus</taxon>
    </lineage>
</organism>
<dbReference type="OrthoDB" id="3354157at2759"/>
<feature type="transmembrane region" description="Helical" evidence="1">
    <location>
        <begin position="87"/>
        <end position="106"/>
    </location>
</feature>
<feature type="transmembrane region" description="Helical" evidence="1">
    <location>
        <begin position="280"/>
        <end position="300"/>
    </location>
</feature>
<feature type="transmembrane region" description="Helical" evidence="1">
    <location>
        <begin position="57"/>
        <end position="75"/>
    </location>
</feature>
<dbReference type="EMBL" id="QPFP01000031">
    <property type="protein sequence ID" value="TEB28571.1"/>
    <property type="molecule type" value="Genomic_DNA"/>
</dbReference>
<protein>
    <submittedName>
        <fullName evidence="2">Uncharacterized protein</fullName>
    </submittedName>
</protein>